<accession>A0A9W4WEM3</accession>
<evidence type="ECO:0000313" key="1">
    <source>
        <dbReference type="EMBL" id="CAI0641926.1"/>
    </source>
</evidence>
<sequence>MVSINDMPPEILEHICSYLVMSKFDAHPWKHRLATWSIAGIILSETQRQKRLLTVAERNPILYLLLRAPPALVCGQFWAPEQPLDVLGRTNKKVRVDKLVKRCYVGMDRGIGERSPPSTAQERCYQVSRAADLAGITLPLPEDAESNVSVQASLVLARHPNITELGLRGNTQDLARVCDLKRSDGGHLLPFLESILVSSSLGRLEDPYLCELESSHLTKILNLGAEVSDIFIENFWISLTHDLATQHLTAITLNNVAASVGDVKKLLKNARGLRSFAMDIWEGRVFASDVITELEEHCPALETLCLKFVPPGCTKKAYIGDGDPFSLRNFNNIRNVWIDNWSILRSIQEKPGPVTRPLNPGRHDWTSRCNEFMSTLPESVERLHFNGSVFPSIYESVNEEWSLIEDFEALAVDHKSGRYPKLREVAVEGTGGVKLVRKALEDGGLRVLSKAEKRPFLWF</sequence>
<proteinExistence type="predicted"/>
<dbReference type="AlphaFoldDB" id="A0A9W4WEM3"/>
<protein>
    <submittedName>
        <fullName evidence="1">Uncharacterized protein</fullName>
    </submittedName>
</protein>
<reference evidence="1" key="1">
    <citation type="submission" date="2022-08" db="EMBL/GenBank/DDBJ databases">
        <authorList>
            <person name="Giroux E."/>
            <person name="Giroux E."/>
        </authorList>
    </citation>
    <scope>NUCLEOTIDE SEQUENCE</scope>
    <source>
        <strain evidence="1">H1091258</strain>
    </source>
</reference>
<organism evidence="1 2">
    <name type="scientific">Colletotrichum noveboracense</name>
    <dbReference type="NCBI Taxonomy" id="2664923"/>
    <lineage>
        <taxon>Eukaryota</taxon>
        <taxon>Fungi</taxon>
        <taxon>Dikarya</taxon>
        <taxon>Ascomycota</taxon>
        <taxon>Pezizomycotina</taxon>
        <taxon>Sordariomycetes</taxon>
        <taxon>Hypocreomycetidae</taxon>
        <taxon>Glomerellales</taxon>
        <taxon>Glomerellaceae</taxon>
        <taxon>Colletotrichum</taxon>
        <taxon>Colletotrichum gloeosporioides species complex</taxon>
    </lineage>
</organism>
<keyword evidence="2" id="KW-1185">Reference proteome</keyword>
<comment type="caution">
    <text evidence="1">The sequence shown here is derived from an EMBL/GenBank/DDBJ whole genome shotgun (WGS) entry which is preliminary data.</text>
</comment>
<evidence type="ECO:0000313" key="2">
    <source>
        <dbReference type="Proteomes" id="UP001152533"/>
    </source>
</evidence>
<name>A0A9W4WEM3_9PEZI</name>
<dbReference type="EMBL" id="CAMGZC010000033">
    <property type="protein sequence ID" value="CAI0641926.1"/>
    <property type="molecule type" value="Genomic_DNA"/>
</dbReference>
<gene>
    <name evidence="1" type="ORF">CGXH109_LOCUS9154</name>
</gene>
<dbReference type="Proteomes" id="UP001152533">
    <property type="component" value="Unassembled WGS sequence"/>
</dbReference>